<dbReference type="Proteomes" id="UP000016932">
    <property type="component" value="Unassembled WGS sequence"/>
</dbReference>
<dbReference type="VEuPathDB" id="FungiDB:MYCFIDRAFT_184120"/>
<dbReference type="HOGENOM" id="CLU_2198089_0_0_1"/>
<keyword evidence="2" id="KW-1185">Reference proteome</keyword>
<accession>M2ZFR2</accession>
<sequence length="108" mass="12549">MITFSRVPRNYHSHQSLPHHHITTISHFSRAREIDRDRLARIERYRGRPNAAQKCLLYVHDTKNDRSSLAPNVFFKSAYAYMLMGDAAASERQIRQLLSVPEEKGQAN</sequence>
<reference evidence="1 2" key="1">
    <citation type="journal article" date="2012" name="PLoS Pathog.">
        <title>Diverse lifestyles and strategies of plant pathogenesis encoded in the genomes of eighteen Dothideomycetes fungi.</title>
        <authorList>
            <person name="Ohm R.A."/>
            <person name="Feau N."/>
            <person name="Henrissat B."/>
            <person name="Schoch C.L."/>
            <person name="Horwitz B.A."/>
            <person name="Barry K.W."/>
            <person name="Condon B.J."/>
            <person name="Copeland A.C."/>
            <person name="Dhillon B."/>
            <person name="Glaser F."/>
            <person name="Hesse C.N."/>
            <person name="Kosti I."/>
            <person name="LaButti K."/>
            <person name="Lindquist E.A."/>
            <person name="Lucas S."/>
            <person name="Salamov A.A."/>
            <person name="Bradshaw R.E."/>
            <person name="Ciuffetti L."/>
            <person name="Hamelin R.C."/>
            <person name="Kema G.H.J."/>
            <person name="Lawrence C."/>
            <person name="Scott J.A."/>
            <person name="Spatafora J.W."/>
            <person name="Turgeon B.G."/>
            <person name="de Wit P.J.G.M."/>
            <person name="Zhong S."/>
            <person name="Goodwin S.B."/>
            <person name="Grigoriev I.V."/>
        </authorList>
    </citation>
    <scope>NUCLEOTIDE SEQUENCE [LARGE SCALE GENOMIC DNA]</scope>
    <source>
        <strain evidence="1 2">CIRAD86</strain>
    </source>
</reference>
<proteinExistence type="predicted"/>
<evidence type="ECO:0000313" key="2">
    <source>
        <dbReference type="Proteomes" id="UP000016932"/>
    </source>
</evidence>
<dbReference type="GeneID" id="19334712"/>
<organism evidence="1 2">
    <name type="scientific">Pseudocercospora fijiensis (strain CIRAD86)</name>
    <name type="common">Black leaf streak disease fungus</name>
    <name type="synonym">Mycosphaerella fijiensis</name>
    <dbReference type="NCBI Taxonomy" id="383855"/>
    <lineage>
        <taxon>Eukaryota</taxon>
        <taxon>Fungi</taxon>
        <taxon>Dikarya</taxon>
        <taxon>Ascomycota</taxon>
        <taxon>Pezizomycotina</taxon>
        <taxon>Dothideomycetes</taxon>
        <taxon>Dothideomycetidae</taxon>
        <taxon>Mycosphaerellales</taxon>
        <taxon>Mycosphaerellaceae</taxon>
        <taxon>Pseudocercospora</taxon>
    </lineage>
</organism>
<gene>
    <name evidence="1" type="ORF">MYCFIDRAFT_184120</name>
</gene>
<dbReference type="RefSeq" id="XP_007931712.1">
    <property type="nucleotide sequence ID" value="XM_007933521.1"/>
</dbReference>
<dbReference type="AlphaFoldDB" id="M2ZFR2"/>
<dbReference type="EMBL" id="KB446564">
    <property type="protein sequence ID" value="EME77984.1"/>
    <property type="molecule type" value="Genomic_DNA"/>
</dbReference>
<evidence type="ECO:0000313" key="1">
    <source>
        <dbReference type="EMBL" id="EME77984.1"/>
    </source>
</evidence>
<dbReference type="KEGG" id="pfj:MYCFIDRAFT_184120"/>
<protein>
    <submittedName>
        <fullName evidence="1">Uncharacterized protein</fullName>
    </submittedName>
</protein>
<name>M2ZFR2_PSEFD</name>